<keyword evidence="1 4" id="KW-0560">Oxidoreductase</keyword>
<dbReference type="Pfam" id="PF01625">
    <property type="entry name" value="PMSR"/>
    <property type="match status" value="1"/>
</dbReference>
<evidence type="ECO:0000256" key="2">
    <source>
        <dbReference type="ARBA" id="ARBA00047806"/>
    </source>
</evidence>
<dbReference type="EMBL" id="LO017727">
    <property type="protein sequence ID" value="CRH04326.1"/>
    <property type="molecule type" value="Genomic_DNA"/>
</dbReference>
<comment type="catalytic activity">
    <reaction evidence="3 4">
        <text>[thioredoxin]-disulfide + L-methionine + H2O = L-methionine (S)-S-oxide + [thioredoxin]-dithiol</text>
        <dbReference type="Rhea" id="RHEA:19993"/>
        <dbReference type="Rhea" id="RHEA-COMP:10698"/>
        <dbReference type="Rhea" id="RHEA-COMP:10700"/>
        <dbReference type="ChEBI" id="CHEBI:15377"/>
        <dbReference type="ChEBI" id="CHEBI:29950"/>
        <dbReference type="ChEBI" id="CHEBI:50058"/>
        <dbReference type="ChEBI" id="CHEBI:57844"/>
        <dbReference type="ChEBI" id="CHEBI:58772"/>
        <dbReference type="EC" id="1.8.4.11"/>
    </reaction>
</comment>
<evidence type="ECO:0000256" key="1">
    <source>
        <dbReference type="ARBA" id="ARBA00023002"/>
    </source>
</evidence>
<name>A0A1S7LEU3_MAGMO</name>
<evidence type="ECO:0000256" key="5">
    <source>
        <dbReference type="SAM" id="SignalP"/>
    </source>
</evidence>
<comment type="similarity">
    <text evidence="4">Belongs to the MsrA Met sulfoxide reductase family.</text>
</comment>
<dbReference type="AlphaFoldDB" id="A0A1S7LEU3"/>
<comment type="function">
    <text evidence="4">Has an important function as a repair enzyme for proteins that have been inactivated by oxidation. Catalyzes the reversible oxidation-reduction of methionine sulfoxide in proteins to methionine.</text>
</comment>
<keyword evidence="5" id="KW-0732">Signal</keyword>
<gene>
    <name evidence="4 7" type="primary">msrA</name>
    <name evidence="7" type="ORF">MAGMO_0111</name>
</gene>
<feature type="domain" description="Peptide methionine sulphoxide reductase MsrA" evidence="6">
    <location>
        <begin position="33"/>
        <end position="183"/>
    </location>
</feature>
<dbReference type="GO" id="GO:0033744">
    <property type="term" value="F:L-methionine:thioredoxin-disulfide S-oxidoreductase activity"/>
    <property type="evidence" value="ECO:0007669"/>
    <property type="project" value="RHEA"/>
</dbReference>
<protein>
    <recommendedName>
        <fullName evidence="4">Peptide methionine sulfoxide reductase MsrA</fullName>
        <shortName evidence="4">Protein-methionine-S-oxide reductase</shortName>
        <ecNumber evidence="4">1.8.4.11</ecNumber>
    </recommendedName>
    <alternativeName>
        <fullName evidence="4">Peptide-methionine (S)-S-oxide reductase</fullName>
        <shortName evidence="4">Peptide Met(O) reductase</shortName>
    </alternativeName>
</protein>
<accession>A0A1S7LEU3</accession>
<organism evidence="7">
    <name type="scientific">Magnetococcus massalia (strain MO-1)</name>
    <dbReference type="NCBI Taxonomy" id="451514"/>
    <lineage>
        <taxon>Bacteria</taxon>
        <taxon>Pseudomonadati</taxon>
        <taxon>Pseudomonadota</taxon>
        <taxon>Magnetococcia</taxon>
        <taxon>Magnetococcales</taxon>
        <taxon>Magnetococcaceae</taxon>
        <taxon>Magnetococcus</taxon>
    </lineage>
</organism>
<dbReference type="PANTHER" id="PTHR43774:SF1">
    <property type="entry name" value="PEPTIDE METHIONINE SULFOXIDE REDUCTASE MSRA 2"/>
    <property type="match status" value="1"/>
</dbReference>
<dbReference type="EC" id="1.8.4.11" evidence="4"/>
<feature type="chain" id="PRO_5012820121" description="Peptide methionine sulfoxide reductase MsrA" evidence="5">
    <location>
        <begin position="28"/>
        <end position="212"/>
    </location>
</feature>
<evidence type="ECO:0000259" key="6">
    <source>
        <dbReference type="Pfam" id="PF01625"/>
    </source>
</evidence>
<dbReference type="InterPro" id="IPR036509">
    <property type="entry name" value="Met_Sox_Rdtase_MsrA_sf"/>
</dbReference>
<evidence type="ECO:0000313" key="7">
    <source>
        <dbReference type="EMBL" id="CRH04326.1"/>
    </source>
</evidence>
<dbReference type="PANTHER" id="PTHR43774">
    <property type="entry name" value="PEPTIDE METHIONINE SULFOXIDE REDUCTASE"/>
    <property type="match status" value="1"/>
</dbReference>
<sequence length="212" mass="23925">MLIQQMTIRTLFLLPILLLLALTPARAADKAVATFAGGCFWCVEHDFDPIKGVISTTSGYIGGQQESPTYKEVSKGGTGHTEAVQIIYDPAQVSYAQLLKRFWTGIDPTTPNAQFCDHGEQYRAEIFVHTPGQRAAAQKSLKNLKASKPFAQPIVVPITEASRFYPAETYHQDYAHKNPLRYNFYRFRCGRDHRLQELWQGYDAELLIKGIE</sequence>
<evidence type="ECO:0000256" key="4">
    <source>
        <dbReference type="HAMAP-Rule" id="MF_01401"/>
    </source>
</evidence>
<comment type="catalytic activity">
    <reaction evidence="2 4">
        <text>L-methionyl-[protein] + [thioredoxin]-disulfide + H2O = L-methionyl-(S)-S-oxide-[protein] + [thioredoxin]-dithiol</text>
        <dbReference type="Rhea" id="RHEA:14217"/>
        <dbReference type="Rhea" id="RHEA-COMP:10698"/>
        <dbReference type="Rhea" id="RHEA-COMP:10700"/>
        <dbReference type="Rhea" id="RHEA-COMP:12313"/>
        <dbReference type="Rhea" id="RHEA-COMP:12315"/>
        <dbReference type="ChEBI" id="CHEBI:15377"/>
        <dbReference type="ChEBI" id="CHEBI:16044"/>
        <dbReference type="ChEBI" id="CHEBI:29950"/>
        <dbReference type="ChEBI" id="CHEBI:44120"/>
        <dbReference type="ChEBI" id="CHEBI:50058"/>
        <dbReference type="EC" id="1.8.4.11"/>
    </reaction>
</comment>
<feature type="active site" evidence="4">
    <location>
        <position position="39"/>
    </location>
</feature>
<dbReference type="InterPro" id="IPR002569">
    <property type="entry name" value="Met_Sox_Rdtase_MsrA_dom"/>
</dbReference>
<evidence type="ECO:0000256" key="3">
    <source>
        <dbReference type="ARBA" id="ARBA00048782"/>
    </source>
</evidence>
<dbReference type="GO" id="GO:0008113">
    <property type="term" value="F:peptide-methionine (S)-S-oxide reductase activity"/>
    <property type="evidence" value="ECO:0007669"/>
    <property type="project" value="UniProtKB-UniRule"/>
</dbReference>
<dbReference type="NCBIfam" id="TIGR00401">
    <property type="entry name" value="msrA"/>
    <property type="match status" value="1"/>
</dbReference>
<dbReference type="HAMAP" id="MF_01401">
    <property type="entry name" value="MsrA"/>
    <property type="match status" value="1"/>
</dbReference>
<feature type="signal peptide" evidence="5">
    <location>
        <begin position="1"/>
        <end position="27"/>
    </location>
</feature>
<reference evidence="7" key="1">
    <citation type="submission" date="2015-04" db="EMBL/GenBank/DDBJ databases">
        <authorList>
            <person name="Syromyatnikov M.Y."/>
            <person name="Popov V.N."/>
        </authorList>
    </citation>
    <scope>NUCLEOTIDE SEQUENCE</scope>
    <source>
        <strain evidence="7">MO-1</strain>
    </source>
</reference>
<dbReference type="SUPFAM" id="SSF55068">
    <property type="entry name" value="Peptide methionine sulfoxide reductase"/>
    <property type="match status" value="1"/>
</dbReference>
<proteinExistence type="inferred from homology"/>
<dbReference type="Gene3D" id="3.30.1060.10">
    <property type="entry name" value="Peptide methionine sulphoxide reductase MsrA"/>
    <property type="match status" value="1"/>
</dbReference>